<keyword evidence="1" id="KW-0472">Membrane</keyword>
<accession>A0ABD3Q708</accession>
<dbReference type="AlphaFoldDB" id="A0ABD3Q708"/>
<comment type="caution">
    <text evidence="2">The sequence shown here is derived from an EMBL/GenBank/DDBJ whole genome shotgun (WGS) entry which is preliminary data.</text>
</comment>
<keyword evidence="1" id="KW-1133">Transmembrane helix</keyword>
<feature type="transmembrane region" description="Helical" evidence="1">
    <location>
        <begin position="573"/>
        <end position="591"/>
    </location>
</feature>
<evidence type="ECO:0000313" key="2">
    <source>
        <dbReference type="EMBL" id="KAL3795817.1"/>
    </source>
</evidence>
<name>A0ABD3Q708_9STRA</name>
<feature type="transmembrane region" description="Helical" evidence="1">
    <location>
        <begin position="539"/>
        <end position="561"/>
    </location>
</feature>
<gene>
    <name evidence="2" type="ORF">ACHAW5_004767</name>
</gene>
<evidence type="ECO:0000256" key="1">
    <source>
        <dbReference type="SAM" id="Phobius"/>
    </source>
</evidence>
<dbReference type="Proteomes" id="UP001530315">
    <property type="component" value="Unassembled WGS sequence"/>
</dbReference>
<keyword evidence="1" id="KW-0812">Transmembrane</keyword>
<sequence>MKKALAIVASLLNTNVRAENAPNSSPIIFQRLINIDEKWQAKVIIREGQEPVDEIFAALRPYGVNYNARRIIFDEVKRAGVSYSREYAILFSQRIVLEHDSFSGTFAFEDNGSEPIDVIYNFVKEHSIESHFDGLVNSLLPKLCELAPCQRKRPRIWFNEVTHSDGTGLGTLEILKGDEAADIIDGFVQRISVGVGDRKVFRENLLNVVCKAIVCSRVIPVVFRKAIKDKDGNFKGNIEIFEDEEVIDAVVRFIRQSKLSLDEIALKNYMFQQACGISRLRCTRNVAVVYQQRINSADGSHINVLTIKENEEPADAVYRWCQENNVGIRFMESIMNAVCGSELVVCKRREPVYFSIPISGPDGKYVNTLELKVGHEPVDDIYAFFASNGLFKKGWDFKSVVKQICVKPTVDCRRLKALKHFDRNFTMGGVGMGQLVIWEDEEVVDVLYSLRNKFNLTAADQIQGFNAICKKQDVYCQRTRAIVFQKTDISKLDYVKFGNETCKRQFVGVKFRSTFVNMPYGSNLASLLKEDPVKSVVEHPLFCVCILSLLLLILHAVTLIPRLKGKLHTSHKIVISVWIIVLVSVMQASLVEPDTAVDQAMHKHEGKLPDLIIFEDEEPVDALLKWGKLAAKDHHPIVREPIYWEILDELCTRTESLRCSRTRAWEFLSMGAMTYFGQEYPIDFYNSDVDPGEQNESHSTMAKAAAQFCERFSPPPDNCIRDITLHIAAQLESIDKKRLDSKCSYKRLGLEMDAPGLELYSKAALVARERKMNISPFRRVDNGTAAFDTWSKETSEAHTAIDTFQKIHDPESREWNDKPCVPYFGGALCAKTDKDGNMIIEV</sequence>
<proteinExistence type="predicted"/>
<organism evidence="2 3">
    <name type="scientific">Stephanodiscus triporus</name>
    <dbReference type="NCBI Taxonomy" id="2934178"/>
    <lineage>
        <taxon>Eukaryota</taxon>
        <taxon>Sar</taxon>
        <taxon>Stramenopiles</taxon>
        <taxon>Ochrophyta</taxon>
        <taxon>Bacillariophyta</taxon>
        <taxon>Coscinodiscophyceae</taxon>
        <taxon>Thalassiosirophycidae</taxon>
        <taxon>Stephanodiscales</taxon>
        <taxon>Stephanodiscaceae</taxon>
        <taxon>Stephanodiscus</taxon>
    </lineage>
</organism>
<reference evidence="2 3" key="1">
    <citation type="submission" date="2024-10" db="EMBL/GenBank/DDBJ databases">
        <title>Updated reference genomes for cyclostephanoid diatoms.</title>
        <authorList>
            <person name="Roberts W.R."/>
            <person name="Alverson A.J."/>
        </authorList>
    </citation>
    <scope>NUCLEOTIDE SEQUENCE [LARGE SCALE GENOMIC DNA]</scope>
    <source>
        <strain evidence="2 3">AJA276-08</strain>
    </source>
</reference>
<protein>
    <submittedName>
        <fullName evidence="2">Uncharacterized protein</fullName>
    </submittedName>
</protein>
<dbReference type="EMBL" id="JALLAZ020000410">
    <property type="protein sequence ID" value="KAL3795817.1"/>
    <property type="molecule type" value="Genomic_DNA"/>
</dbReference>
<keyword evidence="3" id="KW-1185">Reference proteome</keyword>
<evidence type="ECO:0000313" key="3">
    <source>
        <dbReference type="Proteomes" id="UP001530315"/>
    </source>
</evidence>